<comment type="caution">
    <text evidence="7">The sequence shown here is derived from an EMBL/GenBank/DDBJ whole genome shotgun (WGS) entry which is preliminary data.</text>
</comment>
<keyword evidence="2" id="KW-0479">Metal-binding</keyword>
<evidence type="ECO:0000256" key="6">
    <source>
        <dbReference type="SAM" id="MobiDB-lite"/>
    </source>
</evidence>
<dbReference type="Gene3D" id="2.20.28.30">
    <property type="entry name" value="RNA polymerase ii, chain L"/>
    <property type="match status" value="1"/>
</dbReference>
<dbReference type="InterPro" id="IPR029040">
    <property type="entry name" value="RPABC4/Spt4"/>
</dbReference>
<feature type="compositionally biased region" description="Basic and acidic residues" evidence="6">
    <location>
        <begin position="1"/>
        <end position="12"/>
    </location>
</feature>
<evidence type="ECO:0000256" key="4">
    <source>
        <dbReference type="ARBA" id="ARBA00023242"/>
    </source>
</evidence>
<dbReference type="SMART" id="SM00659">
    <property type="entry name" value="RPOLCX"/>
    <property type="match status" value="1"/>
</dbReference>
<evidence type="ECO:0000256" key="1">
    <source>
        <dbReference type="ARBA" id="ARBA00004123"/>
    </source>
</evidence>
<organism evidence="7 8">
    <name type="scientific">Humicola insolens</name>
    <name type="common">Soft-rot fungus</name>
    <dbReference type="NCBI Taxonomy" id="85995"/>
    <lineage>
        <taxon>Eukaryota</taxon>
        <taxon>Fungi</taxon>
        <taxon>Dikarya</taxon>
        <taxon>Ascomycota</taxon>
        <taxon>Pezizomycotina</taxon>
        <taxon>Sordariomycetes</taxon>
        <taxon>Sordariomycetidae</taxon>
        <taxon>Sordariales</taxon>
        <taxon>Chaetomiaceae</taxon>
        <taxon>Mycothermus</taxon>
    </lineage>
</organism>
<comment type="similarity">
    <text evidence="5">Belongs to the archaeal Rpo12/eukaryotic RPC10 RNA polymerase subunit family.</text>
</comment>
<evidence type="ECO:0000313" key="7">
    <source>
        <dbReference type="EMBL" id="KAL1842084.1"/>
    </source>
</evidence>
<keyword evidence="8" id="KW-1185">Reference proteome</keyword>
<name>A0ABR3VJM0_HUMIN</name>
<feature type="region of interest" description="Disordered" evidence="6">
    <location>
        <begin position="1"/>
        <end position="44"/>
    </location>
</feature>
<reference evidence="7 8" key="1">
    <citation type="journal article" date="2024" name="Commun. Biol.">
        <title>Comparative genomic analysis of thermophilic fungi reveals convergent evolutionary adaptations and gene losses.</title>
        <authorList>
            <person name="Steindorff A.S."/>
            <person name="Aguilar-Pontes M.V."/>
            <person name="Robinson A.J."/>
            <person name="Andreopoulos B."/>
            <person name="LaButti K."/>
            <person name="Kuo A."/>
            <person name="Mondo S."/>
            <person name="Riley R."/>
            <person name="Otillar R."/>
            <person name="Haridas S."/>
            <person name="Lipzen A."/>
            <person name="Grimwood J."/>
            <person name="Schmutz J."/>
            <person name="Clum A."/>
            <person name="Reid I.D."/>
            <person name="Moisan M.C."/>
            <person name="Butler G."/>
            <person name="Nguyen T.T.M."/>
            <person name="Dewar K."/>
            <person name="Conant G."/>
            <person name="Drula E."/>
            <person name="Henrissat B."/>
            <person name="Hansel C."/>
            <person name="Singer S."/>
            <person name="Hutchinson M.I."/>
            <person name="de Vries R.P."/>
            <person name="Natvig D.O."/>
            <person name="Powell A.J."/>
            <person name="Tsang A."/>
            <person name="Grigoriev I.V."/>
        </authorList>
    </citation>
    <scope>NUCLEOTIDE SEQUENCE [LARGE SCALE GENOMIC DNA]</scope>
    <source>
        <strain evidence="7 8">CBS 620.91</strain>
    </source>
</reference>
<keyword evidence="3" id="KW-0862">Zinc</keyword>
<dbReference type="PANTHER" id="PTHR12056:SF2">
    <property type="entry name" value="GEO11084P1"/>
    <property type="match status" value="1"/>
</dbReference>
<dbReference type="InterPro" id="IPR039747">
    <property type="entry name" value="RPABC4"/>
</dbReference>
<evidence type="ECO:0000256" key="2">
    <source>
        <dbReference type="ARBA" id="ARBA00022723"/>
    </source>
</evidence>
<evidence type="ECO:0000256" key="3">
    <source>
        <dbReference type="ARBA" id="ARBA00022833"/>
    </source>
</evidence>
<dbReference type="InterPro" id="IPR006591">
    <property type="entry name" value="RNAP_P/RPABC4"/>
</dbReference>
<accession>A0ABR3VJM0</accession>
<dbReference type="SUPFAM" id="SSF63393">
    <property type="entry name" value="RNA polymerase subunits"/>
    <property type="match status" value="1"/>
</dbReference>
<dbReference type="EMBL" id="JAZGSY010000054">
    <property type="protein sequence ID" value="KAL1842084.1"/>
    <property type="molecule type" value="Genomic_DNA"/>
</dbReference>
<evidence type="ECO:0000313" key="8">
    <source>
        <dbReference type="Proteomes" id="UP001583172"/>
    </source>
</evidence>
<dbReference type="Pfam" id="PF03604">
    <property type="entry name" value="Zn_ribbon_RPAB4"/>
    <property type="match status" value="1"/>
</dbReference>
<sequence>MADREPYVHPTRDPNFYGDDNHQANQALGDSAEQPRERKAGDRADYETSDKMIYYICGNCGLRCGFQANDVLRCRDCGGMTMYKPRMRMLLQYQAV</sequence>
<feature type="compositionally biased region" description="Basic and acidic residues" evidence="6">
    <location>
        <begin position="33"/>
        <end position="44"/>
    </location>
</feature>
<dbReference type="PANTHER" id="PTHR12056">
    <property type="entry name" value="DNA-DIRECTED RNA POLYMERASES I, II, AND III"/>
    <property type="match status" value="1"/>
</dbReference>
<evidence type="ECO:0000256" key="5">
    <source>
        <dbReference type="ARBA" id="ARBA00025770"/>
    </source>
</evidence>
<protein>
    <submittedName>
        <fullName evidence="7">Uncharacterized protein</fullName>
    </submittedName>
</protein>
<proteinExistence type="inferred from homology"/>
<keyword evidence="4" id="KW-0539">Nucleus</keyword>
<gene>
    <name evidence="7" type="ORF">VTJ49DRAFT_6066</name>
</gene>
<dbReference type="Proteomes" id="UP001583172">
    <property type="component" value="Unassembled WGS sequence"/>
</dbReference>
<comment type="subcellular location">
    <subcellularLocation>
        <location evidence="1">Nucleus</location>
    </subcellularLocation>
</comment>